<evidence type="ECO:0000256" key="2">
    <source>
        <dbReference type="ARBA" id="ARBA00006012"/>
    </source>
</evidence>
<dbReference type="RefSeq" id="XP_009538282.1">
    <property type="nucleotide sequence ID" value="XM_009539987.1"/>
</dbReference>
<evidence type="ECO:0000259" key="11">
    <source>
        <dbReference type="PROSITE" id="PS50893"/>
    </source>
</evidence>
<dbReference type="FunFam" id="3.40.50.300:FF:001073">
    <property type="entry name" value="ATP-binding Cassette (ABC) Superfamily"/>
    <property type="match status" value="1"/>
</dbReference>
<evidence type="ECO:0000256" key="3">
    <source>
        <dbReference type="ARBA" id="ARBA00022448"/>
    </source>
</evidence>
<dbReference type="GeneID" id="20661641"/>
<gene>
    <name evidence="12" type="ORF">PHYSODRAFT_531633</name>
</gene>
<feature type="transmembrane region" description="Helical" evidence="10">
    <location>
        <begin position="1177"/>
        <end position="1203"/>
    </location>
</feature>
<feature type="transmembrane region" description="Helical" evidence="10">
    <location>
        <begin position="693"/>
        <end position="715"/>
    </location>
</feature>
<feature type="transmembrane region" description="Helical" evidence="10">
    <location>
        <begin position="1245"/>
        <end position="1265"/>
    </location>
</feature>
<dbReference type="OMA" id="PYNHSSH"/>
<evidence type="ECO:0000256" key="5">
    <source>
        <dbReference type="ARBA" id="ARBA00022741"/>
    </source>
</evidence>
<dbReference type="GO" id="GO:0016887">
    <property type="term" value="F:ATP hydrolysis activity"/>
    <property type="evidence" value="ECO:0007669"/>
    <property type="project" value="InterPro"/>
</dbReference>
<dbReference type="PROSITE" id="PS00211">
    <property type="entry name" value="ABC_TRANSPORTER_1"/>
    <property type="match status" value="1"/>
</dbReference>
<dbReference type="InterPro" id="IPR043926">
    <property type="entry name" value="ABCG_dom"/>
</dbReference>
<organism evidence="12 13">
    <name type="scientific">Phytophthora sojae (strain P6497)</name>
    <name type="common">Soybean stem and root rot agent</name>
    <name type="synonym">Phytophthora megasperma f. sp. glycines</name>
    <dbReference type="NCBI Taxonomy" id="1094619"/>
    <lineage>
        <taxon>Eukaryota</taxon>
        <taxon>Sar</taxon>
        <taxon>Stramenopiles</taxon>
        <taxon>Oomycota</taxon>
        <taxon>Peronosporomycetes</taxon>
        <taxon>Peronosporales</taxon>
        <taxon>Peronosporaceae</taxon>
        <taxon>Phytophthora</taxon>
    </lineage>
</organism>
<evidence type="ECO:0000256" key="10">
    <source>
        <dbReference type="SAM" id="Phobius"/>
    </source>
</evidence>
<feature type="transmembrane region" description="Helical" evidence="10">
    <location>
        <begin position="1215"/>
        <end position="1233"/>
    </location>
</feature>
<feature type="transmembrane region" description="Helical" evidence="10">
    <location>
        <begin position="1145"/>
        <end position="1165"/>
    </location>
</feature>
<dbReference type="GO" id="GO:0005524">
    <property type="term" value="F:ATP binding"/>
    <property type="evidence" value="ECO:0007669"/>
    <property type="project" value="UniProtKB-KW"/>
</dbReference>
<evidence type="ECO:0000313" key="13">
    <source>
        <dbReference type="Proteomes" id="UP000002640"/>
    </source>
</evidence>
<feature type="transmembrane region" description="Helical" evidence="10">
    <location>
        <begin position="589"/>
        <end position="609"/>
    </location>
</feature>
<dbReference type="InterPro" id="IPR017871">
    <property type="entry name" value="ABC_transporter-like_CS"/>
</dbReference>
<dbReference type="PANTHER" id="PTHR19241">
    <property type="entry name" value="ATP-BINDING CASSETTE TRANSPORTER"/>
    <property type="match status" value="1"/>
</dbReference>
<dbReference type="FunFam" id="3.40.50.300:FF:001374">
    <property type="entry name" value="Pleiotropic drug resistance protein ABC superfamily"/>
    <property type="match status" value="1"/>
</dbReference>
<dbReference type="EMBL" id="JH159164">
    <property type="protein sequence ID" value="EGZ06385.1"/>
    <property type="molecule type" value="Genomic_DNA"/>
</dbReference>
<evidence type="ECO:0000256" key="1">
    <source>
        <dbReference type="ARBA" id="ARBA00004141"/>
    </source>
</evidence>
<feature type="transmembrane region" description="Helical" evidence="10">
    <location>
        <begin position="482"/>
        <end position="502"/>
    </location>
</feature>
<dbReference type="KEGG" id="psoj:PHYSODRAFT_531633"/>
<dbReference type="Pfam" id="PF00005">
    <property type="entry name" value="ABC_tran"/>
    <property type="match status" value="2"/>
</dbReference>
<name>G5ADY3_PHYSP</name>
<feature type="region of interest" description="Disordered" evidence="9">
    <location>
        <begin position="1"/>
        <end position="25"/>
    </location>
</feature>
<evidence type="ECO:0000256" key="6">
    <source>
        <dbReference type="ARBA" id="ARBA00022840"/>
    </source>
</evidence>
<keyword evidence="6" id="KW-0067">ATP-binding</keyword>
<dbReference type="InterPro" id="IPR034003">
    <property type="entry name" value="ABCG_PDR_2"/>
</dbReference>
<dbReference type="InterPro" id="IPR013525">
    <property type="entry name" value="ABC2_TM"/>
</dbReference>
<dbReference type="Gene3D" id="3.40.50.300">
    <property type="entry name" value="P-loop containing nucleotide triphosphate hydrolases"/>
    <property type="match status" value="2"/>
</dbReference>
<feature type="transmembrane region" description="Helical" evidence="10">
    <location>
        <begin position="1107"/>
        <end position="1125"/>
    </location>
</feature>
<dbReference type="Pfam" id="PF01061">
    <property type="entry name" value="ABC2_membrane"/>
    <property type="match status" value="2"/>
</dbReference>
<evidence type="ECO:0000313" key="12">
    <source>
        <dbReference type="EMBL" id="EGZ06385.1"/>
    </source>
</evidence>
<evidence type="ECO:0000256" key="7">
    <source>
        <dbReference type="ARBA" id="ARBA00022989"/>
    </source>
</evidence>
<dbReference type="PROSITE" id="PS50893">
    <property type="entry name" value="ABC_TRANSPORTER_2"/>
    <property type="match status" value="2"/>
</dbReference>
<evidence type="ECO:0000256" key="9">
    <source>
        <dbReference type="SAM" id="MobiDB-lite"/>
    </source>
</evidence>
<dbReference type="InParanoid" id="G5ADY3"/>
<feature type="transmembrane region" description="Helical" evidence="10">
    <location>
        <begin position="621"/>
        <end position="643"/>
    </location>
</feature>
<dbReference type="SUPFAM" id="SSF52540">
    <property type="entry name" value="P-loop containing nucleoside triphosphate hydrolases"/>
    <property type="match status" value="2"/>
</dbReference>
<keyword evidence="13" id="KW-1185">Reference proteome</keyword>
<keyword evidence="8 10" id="KW-0472">Membrane</keyword>
<proteinExistence type="inferred from homology"/>
<reference evidence="12 13" key="1">
    <citation type="journal article" date="2006" name="Science">
        <title>Phytophthora genome sequences uncover evolutionary origins and mechanisms of pathogenesis.</title>
        <authorList>
            <person name="Tyler B.M."/>
            <person name="Tripathy S."/>
            <person name="Zhang X."/>
            <person name="Dehal P."/>
            <person name="Jiang R.H."/>
            <person name="Aerts A."/>
            <person name="Arredondo F.D."/>
            <person name="Baxter L."/>
            <person name="Bensasson D."/>
            <person name="Beynon J.L."/>
            <person name="Chapman J."/>
            <person name="Damasceno C.M."/>
            <person name="Dorrance A.E."/>
            <person name="Dou D."/>
            <person name="Dickerman A.W."/>
            <person name="Dubchak I.L."/>
            <person name="Garbelotto M."/>
            <person name="Gijzen M."/>
            <person name="Gordon S.G."/>
            <person name="Govers F."/>
            <person name="Grunwald N.J."/>
            <person name="Huang W."/>
            <person name="Ivors K.L."/>
            <person name="Jones R.W."/>
            <person name="Kamoun S."/>
            <person name="Krampis K."/>
            <person name="Lamour K.H."/>
            <person name="Lee M.K."/>
            <person name="McDonald W.H."/>
            <person name="Medina M."/>
            <person name="Meijer H.J."/>
            <person name="Nordberg E.K."/>
            <person name="Maclean D.J."/>
            <person name="Ospina-Giraldo M.D."/>
            <person name="Morris P.F."/>
            <person name="Phuntumart V."/>
            <person name="Putnam N.H."/>
            <person name="Rash S."/>
            <person name="Rose J.K."/>
            <person name="Sakihama Y."/>
            <person name="Salamov A.A."/>
            <person name="Savidor A."/>
            <person name="Scheuring C.F."/>
            <person name="Smith B.M."/>
            <person name="Sobral B.W."/>
            <person name="Terry A."/>
            <person name="Torto-Alalibo T.A."/>
            <person name="Win J."/>
            <person name="Xu Z."/>
            <person name="Zhang H."/>
            <person name="Grigoriev I.V."/>
            <person name="Rokhsar D.S."/>
            <person name="Boore J.L."/>
        </authorList>
    </citation>
    <scope>NUCLEOTIDE SEQUENCE [LARGE SCALE GENOMIC DNA]</scope>
    <source>
        <strain evidence="12 13">P6497</strain>
    </source>
</reference>
<dbReference type="GO" id="GO:0140359">
    <property type="term" value="F:ABC-type transporter activity"/>
    <property type="evidence" value="ECO:0007669"/>
    <property type="project" value="InterPro"/>
</dbReference>
<keyword evidence="5" id="KW-0547">Nucleotide-binding</keyword>
<comment type="similarity">
    <text evidence="2">Belongs to the ABC transporter superfamily. ABCG family. PDR (TC 3.A.1.205) subfamily.</text>
</comment>
<dbReference type="InterPro" id="IPR027417">
    <property type="entry name" value="P-loop_NTPase"/>
</dbReference>
<keyword evidence="3" id="KW-0813">Transport</keyword>
<comment type="subcellular location">
    <subcellularLocation>
        <location evidence="1">Membrane</location>
        <topology evidence="1">Multi-pass membrane protein</topology>
    </subcellularLocation>
</comment>
<feature type="transmembrane region" description="Helical" evidence="10">
    <location>
        <begin position="1331"/>
        <end position="1352"/>
    </location>
</feature>
<accession>G5ADY3</accession>
<dbReference type="InterPro" id="IPR003439">
    <property type="entry name" value="ABC_transporter-like_ATP-bd"/>
</dbReference>
<protein>
    <submittedName>
        <fullName evidence="12">Pleiotropic drug resistance protein ABC superfamily</fullName>
    </submittedName>
</protein>
<evidence type="ECO:0000256" key="4">
    <source>
        <dbReference type="ARBA" id="ARBA00022692"/>
    </source>
</evidence>
<dbReference type="SMR" id="G5ADY3"/>
<feature type="transmembrane region" description="Helical" evidence="10">
    <location>
        <begin position="546"/>
        <end position="577"/>
    </location>
</feature>
<evidence type="ECO:0000256" key="8">
    <source>
        <dbReference type="ARBA" id="ARBA00023136"/>
    </source>
</evidence>
<feature type="domain" description="ABC transporter" evidence="11">
    <location>
        <begin position="95"/>
        <end position="371"/>
    </location>
</feature>
<dbReference type="Proteomes" id="UP000002640">
    <property type="component" value="Unassembled WGS sequence"/>
</dbReference>
<dbReference type="Pfam" id="PF19055">
    <property type="entry name" value="ABC2_membrane_7"/>
    <property type="match status" value="1"/>
</dbReference>
<feature type="domain" description="ABC transporter" evidence="11">
    <location>
        <begin position="772"/>
        <end position="1009"/>
    </location>
</feature>
<dbReference type="GO" id="GO:0016020">
    <property type="term" value="C:membrane"/>
    <property type="evidence" value="ECO:0007669"/>
    <property type="project" value="UniProtKB-SubCell"/>
</dbReference>
<dbReference type="CDD" id="cd03232">
    <property type="entry name" value="ABCG_PDR_domain2"/>
    <property type="match status" value="1"/>
</dbReference>
<keyword evidence="7 10" id="KW-1133">Transmembrane helix</keyword>
<dbReference type="SMART" id="SM00382">
    <property type="entry name" value="AAA"/>
    <property type="match status" value="2"/>
</dbReference>
<keyword evidence="4 10" id="KW-0812">Transmembrane</keyword>
<sequence>MSLLLPEPDANASDHDNAVAPPLGETPVPDVYRSLNFRSLQEPYNHSSHDTMASRYSTLEADNLEVMLNGGLKWFYKKYHHLSRKINLQLPTPEVRFQDLSFSVGVPATNGSYNTVGSYLAKIFTPWKRPPTVTKHALHPMTGIIKPGSMTLILANPGAGKSTFLKALAGKLQRNSKTEIGGEILYSGFRGDEIELTKLVGLVDQTDNHIPTLTVRETFKFADLCVNGLPEDQHDEMRDIAALRTELFLQLLGLEGCANTVVGNALLRGVSGGERKRVTVGEVLVGGQSLFLCDEISTGLDSAATFDIMKALRTWCNTLGGSVVVALLQPTPEVVEQFDNILMIHEGHMVYHGPRVDILDYFRERGFTCPPRVDPADFLIEVTTGRGQRYANGSVPTNALPVTPEEFNLLFCQSAVYKKTTDAIAKGFNEHSFESAEDYKKAHSVVNLVRSKDRSEFGLAFIPSTMLLLNRQKLIWLRDPPLLWGKIIEAILVGLVLGMIYFEVSSTYYLRMIFFSIALFQRQAWQQITISFQLRKVFYKQRPRNFFRTSSYAIAESVVQIPVNLTVSFILGTFFYFMSGLTRSFEKYIVFYLVLACFQHAISAYMTLLSALSPSITVGQALASVSVSFFLLFSGNIILAELIPDYWIWMYWFNPLAWALRSNMLSEFSSDRYTPEQSKKLLDTFSIKQGTEYIWFGVGILLAYYLLFTTLNALALHYIRYEKYSGVSIKTSADNAANHEEVYVEVNTPAAGEAVKSAKGSGLPFTPSNLCIRDLEYFVTLPSGEEKQLLRGITAHFEPGRMVALMGSSGAGKTTLMDVIAGRKTGGRIAGDIIVNGEPKNPANFSRITAYCEQMDIHSEAASIYEALVFSANLRLPPTFTTEERMNLVNETLDLLELTPIASSMVGQLSVEQKKRVTIGVEVVANPSILFLDEPTSGLDARSALIVMRGVQSIARTGRTVLCTIHQPSISIFELFDGLLLLQKGGYTAYFGDLGVDSVKMLEYFASIPGTQEIHPQYNPATYMMEVIGAGIGRDVKDYSVEYKNSELCKSNRARTLQLCEVSDDFVRHSTLNYKPIATGFWNQLCALTKKQQLTYWRNPQYNFMRMFLFPLFAVIFGTTFYQLSAATVKKINSHVGLIYNSMDFIGVINLMTVLEVTCAERAVFYRERMSNYYGPLPYSLSLWFAEIPYLIVVIIMFVTIEYWLVGWSDDAGDFFFFMFIFFLYTSTCTYVGQWMSALMPNEKVANVAVGALSCLFNLFSGFLLPRTAMKPGYKWFQYVMPSYYSLSALAGIQFGDDQHIIAVTTKAGTTNMTVSAYIERTYDYHPERKYNFMAALIVIWVVLQIAIYLTFKFVSHLKR</sequence>
<dbReference type="InterPro" id="IPR003593">
    <property type="entry name" value="AAA+_ATPase"/>
</dbReference>